<dbReference type="OrthoDB" id="6499973at2759"/>
<dbReference type="PANTHER" id="PTHR11360:SF284">
    <property type="entry name" value="EG:103B4.3 PROTEIN-RELATED"/>
    <property type="match status" value="1"/>
</dbReference>
<evidence type="ECO:0000313" key="3">
    <source>
        <dbReference type="EMBL" id="RUS69261.1"/>
    </source>
</evidence>
<evidence type="ECO:0000256" key="1">
    <source>
        <dbReference type="SAM" id="MobiDB-lite"/>
    </source>
</evidence>
<evidence type="ECO:0000256" key="2">
    <source>
        <dbReference type="SAM" id="Phobius"/>
    </source>
</evidence>
<dbReference type="Proteomes" id="UP000271974">
    <property type="component" value="Unassembled WGS sequence"/>
</dbReference>
<reference evidence="3 4" key="1">
    <citation type="submission" date="2019-01" db="EMBL/GenBank/DDBJ databases">
        <title>A draft genome assembly of the solar-powered sea slug Elysia chlorotica.</title>
        <authorList>
            <person name="Cai H."/>
            <person name="Li Q."/>
            <person name="Fang X."/>
            <person name="Li J."/>
            <person name="Curtis N.E."/>
            <person name="Altenburger A."/>
            <person name="Shibata T."/>
            <person name="Feng M."/>
            <person name="Maeda T."/>
            <person name="Schwartz J.A."/>
            <person name="Shigenobu S."/>
            <person name="Lundholm N."/>
            <person name="Nishiyama T."/>
            <person name="Yang H."/>
            <person name="Hasebe M."/>
            <person name="Li S."/>
            <person name="Pierce S.K."/>
            <person name="Wang J."/>
        </authorList>
    </citation>
    <scope>NUCLEOTIDE SEQUENCE [LARGE SCALE GENOMIC DNA]</scope>
    <source>
        <strain evidence="3">EC2010</strain>
        <tissue evidence="3">Whole organism of an adult</tissue>
    </source>
</reference>
<dbReference type="InterPro" id="IPR036259">
    <property type="entry name" value="MFS_trans_sf"/>
</dbReference>
<proteinExistence type="predicted"/>
<feature type="non-terminal residue" evidence="3">
    <location>
        <position position="1"/>
    </location>
</feature>
<feature type="non-terminal residue" evidence="3">
    <location>
        <position position="469"/>
    </location>
</feature>
<keyword evidence="2" id="KW-0472">Membrane</keyword>
<organism evidence="3 4">
    <name type="scientific">Elysia chlorotica</name>
    <name type="common">Eastern emerald elysia</name>
    <name type="synonym">Sea slug</name>
    <dbReference type="NCBI Taxonomy" id="188477"/>
    <lineage>
        <taxon>Eukaryota</taxon>
        <taxon>Metazoa</taxon>
        <taxon>Spiralia</taxon>
        <taxon>Lophotrochozoa</taxon>
        <taxon>Mollusca</taxon>
        <taxon>Gastropoda</taxon>
        <taxon>Heterobranchia</taxon>
        <taxon>Euthyneura</taxon>
        <taxon>Panpulmonata</taxon>
        <taxon>Sacoglossa</taxon>
        <taxon>Placobranchoidea</taxon>
        <taxon>Plakobranchidae</taxon>
        <taxon>Elysia</taxon>
    </lineage>
</organism>
<dbReference type="SUPFAM" id="SSF103473">
    <property type="entry name" value="MFS general substrate transporter"/>
    <property type="match status" value="1"/>
</dbReference>
<dbReference type="AlphaFoldDB" id="A0A3S0Z8I4"/>
<dbReference type="Gene3D" id="1.20.1250.20">
    <property type="entry name" value="MFS general substrate transporter like domains"/>
    <property type="match status" value="1"/>
</dbReference>
<keyword evidence="4" id="KW-1185">Reference proteome</keyword>
<dbReference type="InterPro" id="IPR050327">
    <property type="entry name" value="Proton-linked_MCT"/>
</dbReference>
<gene>
    <name evidence="3" type="ORF">EGW08_022975</name>
</gene>
<evidence type="ECO:0008006" key="5">
    <source>
        <dbReference type="Google" id="ProtNLM"/>
    </source>
</evidence>
<sequence>RPLIPQFISLQKLTHEDLDLGILPNGETTTAAATESARQGLSRSLQAQLDCELTMLQEIKVPRDTESGEIDGDAHEGTNLIGATEFADRTEENQRSLDPLEFSICQCHNDYRDDALEIVESHVEEITPQIVLNDEFTVVQPGTLSTAKPSQTPLTHCSRCSKQVLAVSENGQATSFSHPPDSSSHQTQHHTRLYEPNHHLKHNHHHNHFHHQRFHHHHDHNHQQHPHHLKLDQCPVGSQSTVCGDFSETESVASGRPVLHKSDLLNVLPEMLGSLSTLSVNTAHSAHSAHSRHRALRHRKAAGIGGIDHMTGPADSRQSLALGSKLTLAESEGLPLEAHGKDFGHPEEDGEELEQATFSSWELFKIVRFDLFCVGAFLVQMASIIPTMFVPSYIVSAGLSASSAASMVSILGISNTSGRLCAGFLSYLGIDTIRIYNGGTFLAGVACFLLPLCSTFPSLVAFAVCHGFF</sequence>
<keyword evidence="2" id="KW-0812">Transmembrane</keyword>
<feature type="region of interest" description="Disordered" evidence="1">
    <location>
        <begin position="201"/>
        <end position="232"/>
    </location>
</feature>
<feature type="compositionally biased region" description="Basic residues" evidence="1">
    <location>
        <begin position="201"/>
        <end position="228"/>
    </location>
</feature>
<dbReference type="EMBL" id="RQTK01001754">
    <property type="protein sequence ID" value="RUS69261.1"/>
    <property type="molecule type" value="Genomic_DNA"/>
</dbReference>
<feature type="transmembrane region" description="Helical" evidence="2">
    <location>
        <begin position="407"/>
        <end position="429"/>
    </location>
</feature>
<feature type="transmembrane region" description="Helical" evidence="2">
    <location>
        <begin position="441"/>
        <end position="464"/>
    </location>
</feature>
<keyword evidence="2" id="KW-1133">Transmembrane helix</keyword>
<accession>A0A3S0Z8I4</accession>
<protein>
    <recommendedName>
        <fullName evidence="5">Major facilitator superfamily (MFS) profile domain-containing protein</fullName>
    </recommendedName>
</protein>
<name>A0A3S0Z8I4_ELYCH</name>
<dbReference type="PANTHER" id="PTHR11360">
    <property type="entry name" value="MONOCARBOXYLATE TRANSPORTER"/>
    <property type="match status" value="1"/>
</dbReference>
<evidence type="ECO:0000313" key="4">
    <source>
        <dbReference type="Proteomes" id="UP000271974"/>
    </source>
</evidence>
<comment type="caution">
    <text evidence="3">The sequence shown here is derived from an EMBL/GenBank/DDBJ whole genome shotgun (WGS) entry which is preliminary data.</text>
</comment>
<feature type="transmembrane region" description="Helical" evidence="2">
    <location>
        <begin position="371"/>
        <end position="395"/>
    </location>
</feature>